<evidence type="ECO:0000256" key="1">
    <source>
        <dbReference type="SAM" id="Phobius"/>
    </source>
</evidence>
<protein>
    <submittedName>
        <fullName evidence="2">Uncharacterized protein</fullName>
    </submittedName>
</protein>
<sequence length="41" mass="4852">MEIINRMQFKQYSGRKLLIVGLRILLTLKLLILLLHYGLII</sequence>
<keyword evidence="1" id="KW-1133">Transmembrane helix</keyword>
<keyword evidence="1" id="KW-0472">Membrane</keyword>
<proteinExistence type="predicted"/>
<reference evidence="2" key="1">
    <citation type="journal article" date="2021" name="Proc. Natl. Acad. Sci. U.S.A.">
        <title>A Catalog of Tens of Thousands of Viruses from Human Metagenomes Reveals Hidden Associations with Chronic Diseases.</title>
        <authorList>
            <person name="Tisza M.J."/>
            <person name="Buck C.B."/>
        </authorList>
    </citation>
    <scope>NUCLEOTIDE SEQUENCE</scope>
    <source>
        <strain evidence="2">Ctrcb4</strain>
    </source>
</reference>
<keyword evidence="1" id="KW-0812">Transmembrane</keyword>
<evidence type="ECO:0000313" key="2">
    <source>
        <dbReference type="EMBL" id="DAE33163.1"/>
    </source>
</evidence>
<name>A0A8S5RPR1_9VIRU</name>
<dbReference type="EMBL" id="BK059132">
    <property type="protein sequence ID" value="DAE33163.1"/>
    <property type="molecule type" value="Genomic_DNA"/>
</dbReference>
<accession>A0A8S5RPR1</accession>
<organism evidence="2">
    <name type="scientific">virus sp. ctrcb4</name>
    <dbReference type="NCBI Taxonomy" id="2825824"/>
    <lineage>
        <taxon>Viruses</taxon>
    </lineage>
</organism>
<feature type="transmembrane region" description="Helical" evidence="1">
    <location>
        <begin position="20"/>
        <end position="40"/>
    </location>
</feature>